<dbReference type="InterPro" id="IPR050546">
    <property type="entry name" value="Glycosyl_Hydrlase_16"/>
</dbReference>
<evidence type="ECO:0000313" key="4">
    <source>
        <dbReference type="EMBL" id="KAH0965450.1"/>
    </source>
</evidence>
<protein>
    <submittedName>
        <fullName evidence="4">Glycosyl hydrolases family 16 domain-containing protein</fullName>
    </submittedName>
</protein>
<dbReference type="GO" id="GO:0009277">
    <property type="term" value="C:fungal-type cell wall"/>
    <property type="evidence" value="ECO:0007669"/>
    <property type="project" value="TreeGrafter"/>
</dbReference>
<feature type="domain" description="GH16" evidence="3">
    <location>
        <begin position="30"/>
        <end position="248"/>
    </location>
</feature>
<sequence length="359" mass="38757">MLRNILLAASMAIRALGSLKDLAHCDPLRKDMRCPPDPAFAGKASFNFSTTGWDQKDLEDFWEIDNDTVHDRRRLGFGTAAEGVAVGVWKAADAPTLVSRKYMLFGKVSVTVKAAKGQGIVTAITLKSDSGDEIDWELLGAYEKQAASNYFYDGKALFNTYNDTYPLPTSSYDAYHTYTIEWTDTRLVLSIDAAPRKTWRLGDNFLPPGAWPQTPMQLKLGVWSVANGTAASDPGEVRWAGGPPDWEGSGAPFVAHFAAVEVEDYMGGCTRARDGAAVRYRYDERTVGWRHVLVDGCEERVPGADLATASPSAAGEPGPTPTAEAGAEGGQQDEDDAAVLLGLSSPLAAIVCLCWLLVL</sequence>
<dbReference type="SUPFAM" id="SSF49899">
    <property type="entry name" value="Concanavalin A-like lectins/glucanases"/>
    <property type="match status" value="1"/>
</dbReference>
<evidence type="ECO:0000256" key="2">
    <source>
        <dbReference type="SAM" id="SignalP"/>
    </source>
</evidence>
<feature type="signal peptide" evidence="2">
    <location>
        <begin position="1"/>
        <end position="17"/>
    </location>
</feature>
<dbReference type="PANTHER" id="PTHR10963">
    <property type="entry name" value="GLYCOSYL HYDROLASE-RELATED"/>
    <property type="match status" value="1"/>
</dbReference>
<organism evidence="4 5">
    <name type="scientific">Hirsutella rhossiliensis</name>
    <dbReference type="NCBI Taxonomy" id="111463"/>
    <lineage>
        <taxon>Eukaryota</taxon>
        <taxon>Fungi</taxon>
        <taxon>Dikarya</taxon>
        <taxon>Ascomycota</taxon>
        <taxon>Pezizomycotina</taxon>
        <taxon>Sordariomycetes</taxon>
        <taxon>Hypocreomycetidae</taxon>
        <taxon>Hypocreales</taxon>
        <taxon>Ophiocordycipitaceae</taxon>
        <taxon>Hirsutella</taxon>
    </lineage>
</organism>
<feature type="region of interest" description="Disordered" evidence="1">
    <location>
        <begin position="307"/>
        <end position="331"/>
    </location>
</feature>
<dbReference type="GO" id="GO:0004553">
    <property type="term" value="F:hydrolase activity, hydrolyzing O-glycosyl compounds"/>
    <property type="evidence" value="ECO:0007669"/>
    <property type="project" value="InterPro"/>
</dbReference>
<keyword evidence="5" id="KW-1185">Reference proteome</keyword>
<dbReference type="Pfam" id="PF00722">
    <property type="entry name" value="Glyco_hydro_16"/>
    <property type="match status" value="1"/>
</dbReference>
<feature type="chain" id="PRO_5040412836" evidence="2">
    <location>
        <begin position="18"/>
        <end position="359"/>
    </location>
</feature>
<dbReference type="Proteomes" id="UP000824596">
    <property type="component" value="Unassembled WGS sequence"/>
</dbReference>
<dbReference type="GO" id="GO:0005975">
    <property type="term" value="P:carbohydrate metabolic process"/>
    <property type="evidence" value="ECO:0007669"/>
    <property type="project" value="InterPro"/>
</dbReference>
<name>A0A9P8SL50_9HYPO</name>
<keyword evidence="4" id="KW-0378">Hydrolase</keyword>
<dbReference type="InterPro" id="IPR000757">
    <property type="entry name" value="Beta-glucanase-like"/>
</dbReference>
<dbReference type="GeneID" id="68352595"/>
<dbReference type="PANTHER" id="PTHR10963:SF68">
    <property type="entry name" value="GLYCOSIDASE CRH1-RELATED"/>
    <property type="match status" value="1"/>
</dbReference>
<reference evidence="4" key="1">
    <citation type="submission" date="2021-09" db="EMBL/GenBank/DDBJ databases">
        <title>A high-quality genome of the endoparasitic fungus Hirsutella rhossiliensis with a comparison of Hirsutella genomes reveals transposable elements contributing to genome size variation.</title>
        <authorList>
            <person name="Lin R."/>
            <person name="Jiao Y."/>
            <person name="Sun X."/>
            <person name="Ling J."/>
            <person name="Xie B."/>
            <person name="Cheng X."/>
        </authorList>
    </citation>
    <scope>NUCLEOTIDE SEQUENCE</scope>
    <source>
        <strain evidence="4">HR02</strain>
    </source>
</reference>
<keyword evidence="2" id="KW-0732">Signal</keyword>
<dbReference type="InterPro" id="IPR013320">
    <property type="entry name" value="ConA-like_dom_sf"/>
</dbReference>
<dbReference type="GO" id="GO:0031505">
    <property type="term" value="P:fungal-type cell wall organization"/>
    <property type="evidence" value="ECO:0007669"/>
    <property type="project" value="TreeGrafter"/>
</dbReference>
<dbReference type="EMBL" id="JAIZPD010000003">
    <property type="protein sequence ID" value="KAH0965450.1"/>
    <property type="molecule type" value="Genomic_DNA"/>
</dbReference>
<dbReference type="Gene3D" id="2.60.120.200">
    <property type="match status" value="1"/>
</dbReference>
<dbReference type="PROSITE" id="PS51762">
    <property type="entry name" value="GH16_2"/>
    <property type="match status" value="1"/>
</dbReference>
<comment type="caution">
    <text evidence="4">The sequence shown here is derived from an EMBL/GenBank/DDBJ whole genome shotgun (WGS) entry which is preliminary data.</text>
</comment>
<evidence type="ECO:0000259" key="3">
    <source>
        <dbReference type="PROSITE" id="PS51762"/>
    </source>
</evidence>
<gene>
    <name evidence="4" type="ORF">HRG_03466</name>
</gene>
<dbReference type="OrthoDB" id="4781at2759"/>
<proteinExistence type="predicted"/>
<dbReference type="RefSeq" id="XP_044722963.1">
    <property type="nucleotide sequence ID" value="XM_044861937.1"/>
</dbReference>
<evidence type="ECO:0000256" key="1">
    <source>
        <dbReference type="SAM" id="MobiDB-lite"/>
    </source>
</evidence>
<dbReference type="AlphaFoldDB" id="A0A9P8SL50"/>
<accession>A0A9P8SL50</accession>
<evidence type="ECO:0000313" key="5">
    <source>
        <dbReference type="Proteomes" id="UP000824596"/>
    </source>
</evidence>
<dbReference type="GO" id="GO:0016757">
    <property type="term" value="F:glycosyltransferase activity"/>
    <property type="evidence" value="ECO:0007669"/>
    <property type="project" value="TreeGrafter"/>
</dbReference>